<evidence type="ECO:0000313" key="3">
    <source>
        <dbReference type="Proteomes" id="UP000308760"/>
    </source>
</evidence>
<dbReference type="AlphaFoldDB" id="A0A4S8QI85"/>
<evidence type="ECO:0000256" key="1">
    <source>
        <dbReference type="SAM" id="MobiDB-lite"/>
    </source>
</evidence>
<keyword evidence="3" id="KW-1185">Reference proteome</keyword>
<accession>A0A4S8QI85</accession>
<gene>
    <name evidence="2" type="ORF">FAB82_03190</name>
</gene>
<dbReference type="OrthoDB" id="4827344at2"/>
<dbReference type="RefSeq" id="WP_136533103.1">
    <property type="nucleotide sequence ID" value="NZ_STGY01000009.1"/>
</dbReference>
<comment type="caution">
    <text evidence="2">The sequence shown here is derived from an EMBL/GenBank/DDBJ whole genome shotgun (WGS) entry which is preliminary data.</text>
</comment>
<feature type="compositionally biased region" description="Basic and acidic residues" evidence="1">
    <location>
        <begin position="1"/>
        <end position="26"/>
    </location>
</feature>
<evidence type="ECO:0000313" key="2">
    <source>
        <dbReference type="EMBL" id="THV42972.1"/>
    </source>
</evidence>
<sequence length="322" mass="34539">MSMKDRLGRVTQRAKDVGAQVKEEAAGAKADAVATANAKVDATKQSANARATAVKDSATSRVESVKDTAATRAGAVVDRAAASREKATSLIGELSSGLDAADFAKLIERIPVPDSPVAQEWRFSLSKLVTAGEKPPKGTGLLLKQLDRIGSIDIGPKEVGFDDTTAKWPKVKVIRTRTLDGIVEMLAADTVAESVGNFLPPLPGSGWVAGKATEAIFTLYALTSELALRNPESARRQYVCEIEYKGWIRTKEAATGLFTGPCMALVPGLDDLFRAEAARNGVTIEAAEQTSVESAERRAAWLREKQAAILDRREQARKQIEY</sequence>
<dbReference type="EMBL" id="STGY01000009">
    <property type="protein sequence ID" value="THV42972.1"/>
    <property type="molecule type" value="Genomic_DNA"/>
</dbReference>
<proteinExistence type="predicted"/>
<reference evidence="2 3" key="2">
    <citation type="submission" date="2019-05" db="EMBL/GenBank/DDBJ databases">
        <title>Glycomyces buryatensis sp. nov.</title>
        <authorList>
            <person name="Nikitina E."/>
        </authorList>
    </citation>
    <scope>NUCLEOTIDE SEQUENCE [LARGE SCALE GENOMIC DNA]</scope>
    <source>
        <strain evidence="2 3">18</strain>
    </source>
</reference>
<protein>
    <submittedName>
        <fullName evidence="2">Uncharacterized protein</fullName>
    </submittedName>
</protein>
<name>A0A4S8QI85_9ACTN</name>
<organism evidence="2 3">
    <name type="scientific">Glycomyces buryatensis</name>
    <dbReference type="NCBI Taxonomy" id="2570927"/>
    <lineage>
        <taxon>Bacteria</taxon>
        <taxon>Bacillati</taxon>
        <taxon>Actinomycetota</taxon>
        <taxon>Actinomycetes</taxon>
        <taxon>Glycomycetales</taxon>
        <taxon>Glycomycetaceae</taxon>
        <taxon>Glycomyces</taxon>
    </lineage>
</organism>
<feature type="region of interest" description="Disordered" evidence="1">
    <location>
        <begin position="1"/>
        <end position="30"/>
    </location>
</feature>
<dbReference type="Proteomes" id="UP000308760">
    <property type="component" value="Unassembled WGS sequence"/>
</dbReference>
<reference evidence="3" key="1">
    <citation type="submission" date="2019-04" db="EMBL/GenBank/DDBJ databases">
        <title>Nocardioides xinjiangensis sp. nov.</title>
        <authorList>
            <person name="Liu S."/>
        </authorList>
    </citation>
    <scope>NUCLEOTIDE SEQUENCE [LARGE SCALE GENOMIC DNA]</scope>
    <source>
        <strain evidence="3">18</strain>
    </source>
</reference>